<protein>
    <recommendedName>
        <fullName evidence="3">ADF-H domain-containing protein</fullName>
    </recommendedName>
</protein>
<evidence type="ECO:0000313" key="4">
    <source>
        <dbReference type="EMBL" id="CAD8620558.1"/>
    </source>
</evidence>
<accession>A0A7S0LTU8</accession>
<keyword evidence="2" id="KW-0009">Actin-binding</keyword>
<proteinExistence type="inferred from homology"/>
<dbReference type="InterPro" id="IPR017904">
    <property type="entry name" value="ADF/Cofilin"/>
</dbReference>
<dbReference type="InterPro" id="IPR002108">
    <property type="entry name" value="ADF-H"/>
</dbReference>
<dbReference type="SUPFAM" id="SSF55753">
    <property type="entry name" value="Actin depolymerizing proteins"/>
    <property type="match status" value="1"/>
</dbReference>
<dbReference type="PROSITE" id="PS51263">
    <property type="entry name" value="ADF_H"/>
    <property type="match status" value="1"/>
</dbReference>
<dbReference type="PANTHER" id="PTHR11913">
    <property type="entry name" value="COFILIN-RELATED"/>
    <property type="match status" value="1"/>
</dbReference>
<dbReference type="SMART" id="SM00102">
    <property type="entry name" value="ADF"/>
    <property type="match status" value="1"/>
</dbReference>
<gene>
    <name evidence="4" type="ORF">CPEL01642_LOCUS23941</name>
</gene>
<evidence type="ECO:0000259" key="3">
    <source>
        <dbReference type="PROSITE" id="PS51263"/>
    </source>
</evidence>
<dbReference type="EMBL" id="HBEY01049828">
    <property type="protein sequence ID" value="CAD8620558.1"/>
    <property type="molecule type" value="Transcribed_RNA"/>
</dbReference>
<dbReference type="Gene3D" id="3.40.20.10">
    <property type="entry name" value="Severin"/>
    <property type="match status" value="1"/>
</dbReference>
<dbReference type="InterPro" id="IPR029006">
    <property type="entry name" value="ADF-H/Gelsolin-like_dom_sf"/>
</dbReference>
<dbReference type="Pfam" id="PF00241">
    <property type="entry name" value="Cofilin_ADF"/>
    <property type="match status" value="1"/>
</dbReference>
<dbReference type="PRINTS" id="PR00006">
    <property type="entry name" value="COFILIN"/>
</dbReference>
<evidence type="ECO:0000256" key="1">
    <source>
        <dbReference type="ARBA" id="ARBA00006844"/>
    </source>
</evidence>
<name>A0A7S0LTU8_9EUKA</name>
<evidence type="ECO:0000256" key="2">
    <source>
        <dbReference type="ARBA" id="ARBA00023203"/>
    </source>
</evidence>
<comment type="similarity">
    <text evidence="1">Belongs to the actin-binding proteins ADF family.</text>
</comment>
<dbReference type="AlphaFoldDB" id="A0A7S0LTU8"/>
<feature type="domain" description="ADF-H" evidence="3">
    <location>
        <begin position="1"/>
        <end position="138"/>
    </location>
</feature>
<dbReference type="GO" id="GO:0030042">
    <property type="term" value="P:actin filament depolymerization"/>
    <property type="evidence" value="ECO:0007669"/>
    <property type="project" value="InterPro"/>
</dbReference>
<sequence length="138" mass="15881">MVTAGFKIPDDSVKAYNELQGGHKHSYLIFKIDQEQKAVVLEESGKPDEFKYDEFAKKVATLDSPRFIVIDFKGKYADGRALEKVVFIFWCPDGAKIKERMLYASTKEDFKRKMNGLHKTIEASDESDIEYKEVISLF</sequence>
<dbReference type="GO" id="GO:0015629">
    <property type="term" value="C:actin cytoskeleton"/>
    <property type="evidence" value="ECO:0007669"/>
    <property type="project" value="InterPro"/>
</dbReference>
<dbReference type="CDD" id="cd11286">
    <property type="entry name" value="ADF_cofilin_like"/>
    <property type="match status" value="1"/>
</dbReference>
<dbReference type="GO" id="GO:0003779">
    <property type="term" value="F:actin binding"/>
    <property type="evidence" value="ECO:0007669"/>
    <property type="project" value="UniProtKB-KW"/>
</dbReference>
<reference evidence="4" key="1">
    <citation type="submission" date="2021-01" db="EMBL/GenBank/DDBJ databases">
        <authorList>
            <person name="Corre E."/>
            <person name="Pelletier E."/>
            <person name="Niang G."/>
            <person name="Scheremetjew M."/>
            <person name="Finn R."/>
            <person name="Kale V."/>
            <person name="Holt S."/>
            <person name="Cochrane G."/>
            <person name="Meng A."/>
            <person name="Brown T."/>
            <person name="Cohen L."/>
        </authorList>
    </citation>
    <scope>NUCLEOTIDE SEQUENCE</scope>
    <source>
        <strain evidence="4">PLY182g</strain>
    </source>
</reference>
<organism evidence="4">
    <name type="scientific">Coccolithus braarudii</name>
    <dbReference type="NCBI Taxonomy" id="221442"/>
    <lineage>
        <taxon>Eukaryota</taxon>
        <taxon>Haptista</taxon>
        <taxon>Haptophyta</taxon>
        <taxon>Prymnesiophyceae</taxon>
        <taxon>Coccolithales</taxon>
        <taxon>Coccolithaceae</taxon>
        <taxon>Coccolithus</taxon>
    </lineage>
</organism>